<proteinExistence type="predicted"/>
<sequence>MFVPVVFTATIFLSASLLFFVQPLFAKIVLPQIGGAPAVWTTAMLFFQSVLIGGYLYSHLSTRYLGTRAQVGLHLALWALALWFLPLSIPEGWTYDADTSVAWQTLVLFGVGVGVPFGVLSANAPLIQAWYARSDGPSADDPYFLYGASNLGSLAALLAFPLVAEPLFGATRIGQGWAIGFLALGGFLLVSGLCAARGGSAARPVLAAGSDHAPVQLKQIVHWLLLAFVPSSMMLAVTTKISTDLGAIPLIWVVPLALYLLSFVLTFSRRNYTTTGGLRWAYLVALGCLGTIFSGITGAHTNFYGIAGLVISFFVVALYAHRRLYENRPGSAHLTLFYVVMSLGGALGGLFNSIIAPVAFDSLAEGGVTTLVATTLILTAAMRPTWKSAKVGILVGLLGIVPLMIALWVLGIDNRPLLKVVVMASAAIVALALRRTMSSAAIAALIVAITGSYVIPDGSLYQGRSFFGAHRVSQDTILRQYTNGTTIHGVQRLSQFGDMRPDPLFYYHKNGPMAQVLTSDIGDTAKKVGVVGLGVGSLACYRQPGQEWQFYEIDRVVDDIARNPAYFTFMSNCAGDTPTNFGDARMVLARQDGLQYDILVIDAYGSDAVPIHLTTHEAMQVYLDRLSPDGVLLYHISNRYYAIQRPLARSAETLGLVARIQHYPGGSGKDPGDIPSRVVMLSRSEAALGVIADDPRWVPLPSDGGRIWTDDYANLLSVLE</sequence>
<feature type="transmembrane region" description="Helical" evidence="2">
    <location>
        <begin position="332"/>
        <end position="356"/>
    </location>
</feature>
<feature type="transmembrane region" description="Helical" evidence="2">
    <location>
        <begin position="303"/>
        <end position="320"/>
    </location>
</feature>
<evidence type="ECO:0000256" key="2">
    <source>
        <dbReference type="SAM" id="Phobius"/>
    </source>
</evidence>
<feature type="transmembrane region" description="Helical" evidence="2">
    <location>
        <begin position="143"/>
        <end position="164"/>
    </location>
</feature>
<feature type="transmembrane region" description="Helical" evidence="2">
    <location>
        <begin position="220"/>
        <end position="241"/>
    </location>
</feature>
<keyword evidence="2" id="KW-0472">Membrane</keyword>
<feature type="transmembrane region" description="Helical" evidence="2">
    <location>
        <begin position="391"/>
        <end position="410"/>
    </location>
</feature>
<feature type="transmembrane region" description="Helical" evidence="2">
    <location>
        <begin position="69"/>
        <end position="89"/>
    </location>
</feature>
<evidence type="ECO:0000256" key="1">
    <source>
        <dbReference type="ARBA" id="ARBA00023115"/>
    </source>
</evidence>
<dbReference type="RefSeq" id="WP_263740895.1">
    <property type="nucleotide sequence ID" value="NZ_JAOWKZ010000004.1"/>
</dbReference>
<keyword evidence="4" id="KW-1185">Reference proteome</keyword>
<dbReference type="PANTHER" id="PTHR43317:SF1">
    <property type="entry name" value="THERMOSPERMINE SYNTHASE ACAULIS5"/>
    <property type="match status" value="1"/>
</dbReference>
<reference evidence="3 4" key="1">
    <citation type="submission" date="2022-10" db="EMBL/GenBank/DDBJ databases">
        <title>Defluviimonas sp. nov., isolated from ocean surface sediments.</title>
        <authorList>
            <person name="He W."/>
            <person name="Wang L."/>
            <person name="Zhang D.-F."/>
        </authorList>
    </citation>
    <scope>NUCLEOTIDE SEQUENCE [LARGE SCALE GENOMIC DNA]</scope>
    <source>
        <strain evidence="3 4">WL0050</strain>
    </source>
</reference>
<name>A0ABT2ZRC1_9RHOB</name>
<gene>
    <name evidence="3" type="ORF">OEZ71_15265</name>
</gene>
<dbReference type="Proteomes" id="UP001652564">
    <property type="component" value="Unassembled WGS sequence"/>
</dbReference>
<feature type="transmembrane region" description="Helical" evidence="2">
    <location>
        <begin position="280"/>
        <end position="297"/>
    </location>
</feature>
<keyword evidence="1" id="KW-0620">Polyamine biosynthesis</keyword>
<evidence type="ECO:0000313" key="3">
    <source>
        <dbReference type="EMBL" id="MCV2873657.1"/>
    </source>
</evidence>
<accession>A0ABT2ZRC1</accession>
<feature type="transmembrane region" description="Helical" evidence="2">
    <location>
        <begin position="362"/>
        <end position="379"/>
    </location>
</feature>
<keyword evidence="2" id="KW-0812">Transmembrane</keyword>
<protein>
    <submittedName>
        <fullName evidence="3">Fused MFS/spermidine synthase</fullName>
    </submittedName>
</protein>
<dbReference type="PANTHER" id="PTHR43317">
    <property type="entry name" value="THERMOSPERMINE SYNTHASE ACAULIS5"/>
    <property type="match status" value="1"/>
</dbReference>
<keyword evidence="2" id="KW-1133">Transmembrane helix</keyword>
<organism evidence="3 4">
    <name type="scientific">Albidovulum litorale</name>
    <dbReference type="NCBI Taxonomy" id="2984134"/>
    <lineage>
        <taxon>Bacteria</taxon>
        <taxon>Pseudomonadati</taxon>
        <taxon>Pseudomonadota</taxon>
        <taxon>Alphaproteobacteria</taxon>
        <taxon>Rhodobacterales</taxon>
        <taxon>Paracoccaceae</taxon>
        <taxon>Albidovulum</taxon>
    </lineage>
</organism>
<comment type="caution">
    <text evidence="3">The sequence shown here is derived from an EMBL/GenBank/DDBJ whole genome shotgun (WGS) entry which is preliminary data.</text>
</comment>
<dbReference type="EMBL" id="JAOWKZ010000004">
    <property type="protein sequence ID" value="MCV2873657.1"/>
    <property type="molecule type" value="Genomic_DNA"/>
</dbReference>
<feature type="transmembrane region" description="Helical" evidence="2">
    <location>
        <begin position="440"/>
        <end position="456"/>
    </location>
</feature>
<feature type="transmembrane region" description="Helical" evidence="2">
    <location>
        <begin position="247"/>
        <end position="268"/>
    </location>
</feature>
<feature type="transmembrane region" description="Helical" evidence="2">
    <location>
        <begin position="416"/>
        <end position="433"/>
    </location>
</feature>
<feature type="transmembrane region" description="Helical" evidence="2">
    <location>
        <begin position="176"/>
        <end position="199"/>
    </location>
</feature>
<dbReference type="NCBIfam" id="NF037959">
    <property type="entry name" value="MFS_SpdSyn"/>
    <property type="match status" value="1"/>
</dbReference>
<dbReference type="Gene3D" id="3.40.50.150">
    <property type="entry name" value="Vaccinia Virus protein VP39"/>
    <property type="match status" value="1"/>
</dbReference>
<evidence type="ECO:0000313" key="4">
    <source>
        <dbReference type="Proteomes" id="UP001652564"/>
    </source>
</evidence>
<dbReference type="InterPro" id="IPR029063">
    <property type="entry name" value="SAM-dependent_MTases_sf"/>
</dbReference>
<feature type="transmembrane region" description="Helical" evidence="2">
    <location>
        <begin position="101"/>
        <end position="122"/>
    </location>
</feature>
<dbReference type="SUPFAM" id="SSF53335">
    <property type="entry name" value="S-adenosyl-L-methionine-dependent methyltransferases"/>
    <property type="match status" value="1"/>
</dbReference>
<feature type="transmembrane region" description="Helical" evidence="2">
    <location>
        <begin position="36"/>
        <end position="57"/>
    </location>
</feature>